<accession>A0A5C3EN30</accession>
<name>A0A5C3EN30_9BASI</name>
<dbReference type="Gene3D" id="3.40.50.880">
    <property type="match status" value="1"/>
</dbReference>
<dbReference type="Proteomes" id="UP000324022">
    <property type="component" value="Unassembled WGS sequence"/>
</dbReference>
<organism evidence="1 2">
    <name type="scientific">Ustilago trichophora</name>
    <dbReference type="NCBI Taxonomy" id="86804"/>
    <lineage>
        <taxon>Eukaryota</taxon>
        <taxon>Fungi</taxon>
        <taxon>Dikarya</taxon>
        <taxon>Basidiomycota</taxon>
        <taxon>Ustilaginomycotina</taxon>
        <taxon>Ustilaginomycetes</taxon>
        <taxon>Ustilaginales</taxon>
        <taxon>Ustilaginaceae</taxon>
        <taxon>Ustilago</taxon>
    </lineage>
</organism>
<dbReference type="AlphaFoldDB" id="A0A5C3EN30"/>
<evidence type="ECO:0000313" key="1">
    <source>
        <dbReference type="EMBL" id="SPO32033.1"/>
    </source>
</evidence>
<gene>
    <name evidence="1" type="ORF">UTRI_02590</name>
</gene>
<sequence>MSQSTDREPVPDQAEFNAFFPSRYSLTQYVPPETDFDGASYTVMREGSKVFLTLEPKLEVQRRFAAKLRKTQARSRCPRYPKKLLEAEFMLVDKRCWLSSLAEYDVDADALCFVQSSPTEQSEVIRAGGKLEKEGVRSLRS</sequence>
<protein>
    <submittedName>
        <fullName evidence="1">Uncharacterized protein</fullName>
    </submittedName>
</protein>
<dbReference type="OrthoDB" id="543156at2759"/>
<dbReference type="EMBL" id="OOIN01000043">
    <property type="protein sequence ID" value="SPO32033.1"/>
    <property type="molecule type" value="Genomic_DNA"/>
</dbReference>
<proteinExistence type="predicted"/>
<reference evidence="1 2" key="1">
    <citation type="submission" date="2018-03" db="EMBL/GenBank/DDBJ databases">
        <authorList>
            <person name="Guldener U."/>
        </authorList>
    </citation>
    <scope>NUCLEOTIDE SEQUENCE [LARGE SCALE GENOMIC DNA]</scope>
    <source>
        <strain evidence="1 2">NBRC100155</strain>
    </source>
</reference>
<evidence type="ECO:0000313" key="2">
    <source>
        <dbReference type="Proteomes" id="UP000324022"/>
    </source>
</evidence>
<dbReference type="InterPro" id="IPR029062">
    <property type="entry name" value="Class_I_gatase-like"/>
</dbReference>
<keyword evidence="2" id="KW-1185">Reference proteome</keyword>